<comment type="catalytic activity">
    <reaction evidence="11">
        <text>Couples ATP hydrolysis with the unwinding of duplex DNA by translocating in the 3'-5' direction.</text>
        <dbReference type="EC" id="5.6.2.4"/>
    </reaction>
</comment>
<dbReference type="Proteomes" id="UP001273505">
    <property type="component" value="Unassembled WGS sequence"/>
</dbReference>
<evidence type="ECO:0000259" key="13">
    <source>
        <dbReference type="PROSITE" id="PS51194"/>
    </source>
</evidence>
<feature type="binding site" evidence="11">
    <location>
        <position position="473"/>
    </location>
    <ligand>
        <name>Zn(2+)</name>
        <dbReference type="ChEBI" id="CHEBI:29105"/>
        <label>1</label>
    </ligand>
</feature>
<dbReference type="EC" id="5.6.2.4" evidence="11"/>
<dbReference type="InterPro" id="IPR001650">
    <property type="entry name" value="Helicase_C-like"/>
</dbReference>
<comment type="similarity">
    <text evidence="11">Belongs to the helicase family. PriA subfamily.</text>
</comment>
<evidence type="ECO:0000256" key="4">
    <source>
        <dbReference type="ARBA" id="ARBA00022741"/>
    </source>
</evidence>
<dbReference type="InterPro" id="IPR027417">
    <property type="entry name" value="P-loop_NTPase"/>
</dbReference>
<dbReference type="EMBL" id="JAXAFO010000016">
    <property type="protein sequence ID" value="MDX6849870.1"/>
    <property type="molecule type" value="Genomic_DNA"/>
</dbReference>
<comment type="catalytic activity">
    <reaction evidence="11">
        <text>ATP + H2O = ADP + phosphate + H(+)</text>
        <dbReference type="Rhea" id="RHEA:13065"/>
        <dbReference type="ChEBI" id="CHEBI:15377"/>
        <dbReference type="ChEBI" id="CHEBI:15378"/>
        <dbReference type="ChEBI" id="CHEBI:30616"/>
        <dbReference type="ChEBI" id="CHEBI:43474"/>
        <dbReference type="ChEBI" id="CHEBI:456216"/>
        <dbReference type="EC" id="5.6.2.4"/>
    </reaction>
</comment>
<dbReference type="Gene3D" id="3.40.1440.60">
    <property type="entry name" value="PriA, 3(prime) DNA-binding domain"/>
    <property type="match status" value="1"/>
</dbReference>
<feature type="binding site" evidence="11">
    <location>
        <position position="463"/>
    </location>
    <ligand>
        <name>Zn(2+)</name>
        <dbReference type="ChEBI" id="CHEBI:29105"/>
        <label>2</label>
    </ligand>
</feature>
<protein>
    <recommendedName>
        <fullName evidence="11">Replication restart protein PriA</fullName>
    </recommendedName>
    <alternativeName>
        <fullName evidence="11">ATP-dependent DNA helicase PriA</fullName>
        <ecNumber evidence="11">5.6.2.4</ecNumber>
    </alternativeName>
    <alternativeName>
        <fullName evidence="11">DNA 3'-5' helicase PriA</fullName>
    </alternativeName>
</protein>
<evidence type="ECO:0000313" key="15">
    <source>
        <dbReference type="Proteomes" id="UP001273505"/>
    </source>
</evidence>
<keyword evidence="15" id="KW-1185">Reference proteome</keyword>
<keyword evidence="3 11" id="KW-0479">Metal-binding</keyword>
<feature type="binding site" evidence="11">
    <location>
        <position position="445"/>
    </location>
    <ligand>
        <name>Zn(2+)</name>
        <dbReference type="ChEBI" id="CHEBI:29105"/>
        <label>2</label>
    </ligand>
</feature>
<evidence type="ECO:0000313" key="14">
    <source>
        <dbReference type="EMBL" id="MDX6849870.1"/>
    </source>
</evidence>
<dbReference type="PROSITE" id="PS51192">
    <property type="entry name" value="HELICASE_ATP_BIND_1"/>
    <property type="match status" value="1"/>
</dbReference>
<dbReference type="InterPro" id="IPR014001">
    <property type="entry name" value="Helicase_ATP-bd"/>
</dbReference>
<proteinExistence type="inferred from homology"/>
<evidence type="ECO:0000256" key="3">
    <source>
        <dbReference type="ARBA" id="ARBA00022723"/>
    </source>
</evidence>
<feature type="domain" description="Helicase C-terminal" evidence="13">
    <location>
        <begin position="468"/>
        <end position="625"/>
    </location>
</feature>
<dbReference type="CDD" id="cd17929">
    <property type="entry name" value="DEXHc_priA"/>
    <property type="match status" value="1"/>
</dbReference>
<keyword evidence="4 11" id="KW-0547">Nucleotide-binding</keyword>
<evidence type="ECO:0000256" key="1">
    <source>
        <dbReference type="ARBA" id="ARBA00022515"/>
    </source>
</evidence>
<dbReference type="InterPro" id="IPR041222">
    <property type="entry name" value="PriA_3primeBD"/>
</dbReference>
<feature type="domain" description="Helicase ATP-binding" evidence="12">
    <location>
        <begin position="208"/>
        <end position="376"/>
    </location>
</feature>
<feature type="binding site" evidence="11">
    <location>
        <position position="436"/>
    </location>
    <ligand>
        <name>Zn(2+)</name>
        <dbReference type="ChEBI" id="CHEBI:29105"/>
        <label>1</label>
    </ligand>
</feature>
<dbReference type="GO" id="GO:0016787">
    <property type="term" value="F:hydrolase activity"/>
    <property type="evidence" value="ECO:0007669"/>
    <property type="project" value="UniProtKB-KW"/>
</dbReference>
<comment type="subunit">
    <text evidence="11">Component of the replication restart primosome.</text>
</comment>
<dbReference type="InterPro" id="IPR011545">
    <property type="entry name" value="DEAD/DEAH_box_helicase_dom"/>
</dbReference>
<dbReference type="Pfam" id="PF18319">
    <property type="entry name" value="Zn_ribbon_PriA"/>
    <property type="match status" value="1"/>
</dbReference>
<comment type="caution">
    <text evidence="14">The sequence shown here is derived from an EMBL/GenBank/DDBJ whole genome shotgun (WGS) entry which is preliminary data.</text>
</comment>
<keyword evidence="6 11" id="KW-0347">Helicase</keyword>
<keyword evidence="9 11" id="KW-0238">DNA-binding</keyword>
<keyword evidence="8 11" id="KW-0067">ATP-binding</keyword>
<evidence type="ECO:0000256" key="9">
    <source>
        <dbReference type="ARBA" id="ARBA00023125"/>
    </source>
</evidence>
<dbReference type="Pfam" id="PF17764">
    <property type="entry name" value="PriA_3primeBD"/>
    <property type="match status" value="1"/>
</dbReference>
<dbReference type="Pfam" id="PF00270">
    <property type="entry name" value="DEAD"/>
    <property type="match status" value="1"/>
</dbReference>
<keyword evidence="2 11" id="KW-0235">DNA replication</keyword>
<dbReference type="InterPro" id="IPR040498">
    <property type="entry name" value="PriA_CRR"/>
</dbReference>
<keyword evidence="1 11" id="KW-0639">Primosome</keyword>
<dbReference type="Pfam" id="PF18074">
    <property type="entry name" value="PriA_C"/>
    <property type="match status" value="1"/>
</dbReference>
<evidence type="ECO:0000256" key="2">
    <source>
        <dbReference type="ARBA" id="ARBA00022705"/>
    </source>
</evidence>
<evidence type="ECO:0000256" key="10">
    <source>
        <dbReference type="ARBA" id="ARBA00023235"/>
    </source>
</evidence>
<sequence>MTPLNLVQIALPVPLRRVFDYLWPADSPHCPAGSRVEVPFGNRTLIGIVVSFSDQSDTPREKLKPIKQVIDRTPVLNDELLGLIIWAANYYQSPIGEALQTALPVLLRQGAPLQAQTSTSEQWWQLTTEGLGLPDNALRKAPQQALLLAHLRANKCCPWSKLKEAGYARDTLLRLRGKGLAVEAQEPPPAPTERPLVLNSEQQAALDAISYKHYQTYLLNGATGSGKTEVYLQAIAQLQQQRAGAQTLVLVPEIGLTPQTIGRFKKRFGGTLAVLHSGLNDRERLNSWVRAATGEAQIIVGTRSALFTPMITPGLIIIDEEHDTSFKQQDGFRYSARDLACVRAKSLNIPLILGSATPALESLHNAKMGRFQTLPLQQRANRQAAPLIEVIDTVEHNQGLAIPSLQAIKRHLHQGNQVLVFLNRRGYAPTLKCRDCGTVVCCPNCDARLTLHHTPKHLHCHHCDFQRGVLRSCESCHGRNLEPIGQGTERSEEALAKRFAEFPVWRIDRDSTRNKGALESLFNRINSGEPCILVGTQMLAKGHHFPKVTLAVILDVDGGLLSADFRGPERLGQLITQVAGRSGRGERRGEVILQSQNRDHPLLQQLIHQGYGAFADALLSEREITQMPPYAPIALIRADALNADSPRHFLTELKHQLSALAEQHQVQMLGPMPALMEKKGQRYRHQLQLKAHTRHALQTFLATLSMRLEANKAPRDLRWSIDVDPQDMG</sequence>
<keyword evidence="10 11" id="KW-0413">Isomerase</keyword>
<dbReference type="InterPro" id="IPR041236">
    <property type="entry name" value="PriA_C"/>
</dbReference>
<dbReference type="NCBIfam" id="NF004067">
    <property type="entry name" value="PRK05580.1-4"/>
    <property type="match status" value="1"/>
</dbReference>
<feature type="binding site" evidence="11">
    <location>
        <position position="476"/>
    </location>
    <ligand>
        <name>Zn(2+)</name>
        <dbReference type="ChEBI" id="CHEBI:29105"/>
        <label>1</label>
    </ligand>
</feature>
<evidence type="ECO:0000256" key="8">
    <source>
        <dbReference type="ARBA" id="ARBA00022840"/>
    </source>
</evidence>
<dbReference type="SUPFAM" id="SSF52540">
    <property type="entry name" value="P-loop containing nucleoside triphosphate hydrolases"/>
    <property type="match status" value="2"/>
</dbReference>
<dbReference type="InterPro" id="IPR042115">
    <property type="entry name" value="PriA_3primeBD_sf"/>
</dbReference>
<dbReference type="RefSeq" id="WP_302723573.1">
    <property type="nucleotide sequence ID" value="NZ_JAULRU010000617.1"/>
</dbReference>
<feature type="binding site" evidence="11">
    <location>
        <position position="442"/>
    </location>
    <ligand>
        <name>Zn(2+)</name>
        <dbReference type="ChEBI" id="CHEBI:29105"/>
        <label>2</label>
    </ligand>
</feature>
<dbReference type="Gene3D" id="3.40.50.300">
    <property type="entry name" value="P-loop containing nucleotide triphosphate hydrolases"/>
    <property type="match status" value="2"/>
</dbReference>
<organism evidence="14 15">
    <name type="scientific">Gilvimarinus gilvus</name>
    <dbReference type="NCBI Taxonomy" id="3058038"/>
    <lineage>
        <taxon>Bacteria</taxon>
        <taxon>Pseudomonadati</taxon>
        <taxon>Pseudomonadota</taxon>
        <taxon>Gammaproteobacteria</taxon>
        <taxon>Cellvibrionales</taxon>
        <taxon>Cellvibrionaceae</taxon>
        <taxon>Gilvimarinus</taxon>
    </lineage>
</organism>
<keyword evidence="5 11" id="KW-0378">Hydrolase</keyword>
<feature type="binding site" evidence="11">
    <location>
        <position position="460"/>
    </location>
    <ligand>
        <name>Zn(2+)</name>
        <dbReference type="ChEBI" id="CHEBI:29105"/>
        <label>2</label>
    </ligand>
</feature>
<name>A0ABU4RY87_9GAMM</name>
<feature type="binding site" evidence="11">
    <location>
        <position position="433"/>
    </location>
    <ligand>
        <name>Zn(2+)</name>
        <dbReference type="ChEBI" id="CHEBI:29105"/>
        <label>1</label>
    </ligand>
</feature>
<evidence type="ECO:0000259" key="12">
    <source>
        <dbReference type="PROSITE" id="PS51192"/>
    </source>
</evidence>
<evidence type="ECO:0000256" key="6">
    <source>
        <dbReference type="ARBA" id="ARBA00022806"/>
    </source>
</evidence>
<comment type="function">
    <text evidence="11">Initiates the restart of stalled replication forks, which reloads the replicative helicase on sites other than the origin of replication. Recognizes and binds to abandoned replication forks and remodels them to uncover a helicase loading site. Promotes assembly of the primosome at these replication forks.</text>
</comment>
<dbReference type="PANTHER" id="PTHR30580">
    <property type="entry name" value="PRIMOSOMAL PROTEIN N"/>
    <property type="match status" value="1"/>
</dbReference>
<evidence type="ECO:0000256" key="11">
    <source>
        <dbReference type="HAMAP-Rule" id="MF_00983"/>
    </source>
</evidence>
<reference evidence="14 15" key="1">
    <citation type="submission" date="2023-11" db="EMBL/GenBank/DDBJ databases">
        <title>Gilvimarinus fulvus sp. nov., isolated from the surface of Kelp.</title>
        <authorList>
            <person name="Sun Y.Y."/>
            <person name="Gong Y."/>
            <person name="Du Z.J."/>
        </authorList>
    </citation>
    <scope>NUCLEOTIDE SEQUENCE [LARGE SCALE GENOMIC DNA]</scope>
    <source>
        <strain evidence="14 15">SDUM040013</strain>
    </source>
</reference>
<keyword evidence="7 11" id="KW-0862">Zinc</keyword>
<accession>A0ABU4RY87</accession>
<evidence type="ECO:0000256" key="5">
    <source>
        <dbReference type="ARBA" id="ARBA00022801"/>
    </source>
</evidence>
<dbReference type="HAMAP" id="MF_00983">
    <property type="entry name" value="PriA"/>
    <property type="match status" value="1"/>
</dbReference>
<dbReference type="SMART" id="SM00487">
    <property type="entry name" value="DEXDc"/>
    <property type="match status" value="1"/>
</dbReference>
<dbReference type="SMART" id="SM00490">
    <property type="entry name" value="HELICc"/>
    <property type="match status" value="1"/>
</dbReference>
<gene>
    <name evidence="11" type="primary">priA</name>
    <name evidence="14" type="ORF">SCD92_10900</name>
</gene>
<evidence type="ECO:0000256" key="7">
    <source>
        <dbReference type="ARBA" id="ARBA00022833"/>
    </source>
</evidence>
<dbReference type="PROSITE" id="PS51194">
    <property type="entry name" value="HELICASE_CTER"/>
    <property type="match status" value="1"/>
</dbReference>
<dbReference type="InterPro" id="IPR005259">
    <property type="entry name" value="PriA"/>
</dbReference>
<comment type="cofactor">
    <cofactor evidence="11">
        <name>Zn(2+)</name>
        <dbReference type="ChEBI" id="CHEBI:29105"/>
    </cofactor>
    <text evidence="11">Binds 2 zinc ions per subunit.</text>
</comment>
<dbReference type="PANTHER" id="PTHR30580:SF0">
    <property type="entry name" value="PRIMOSOMAL PROTEIN N"/>
    <property type="match status" value="1"/>
</dbReference>
<dbReference type="NCBIfam" id="TIGR00595">
    <property type="entry name" value="priA"/>
    <property type="match status" value="1"/>
</dbReference>
<dbReference type="Pfam" id="PF00271">
    <property type="entry name" value="Helicase_C"/>
    <property type="match status" value="1"/>
</dbReference>